<evidence type="ECO:0000259" key="3">
    <source>
        <dbReference type="Pfam" id="PF17517"/>
    </source>
</evidence>
<feature type="signal peptide" evidence="2">
    <location>
        <begin position="1"/>
        <end position="22"/>
    </location>
</feature>
<evidence type="ECO:0000313" key="4">
    <source>
        <dbReference type="EMBL" id="ESP00925.1"/>
    </source>
</evidence>
<accession>V4CFW1</accession>
<proteinExistence type="predicted"/>
<dbReference type="Pfam" id="PF17517">
    <property type="entry name" value="IgGFc_binding"/>
    <property type="match status" value="1"/>
</dbReference>
<keyword evidence="2" id="KW-0732">Signal</keyword>
<gene>
    <name evidence="4" type="ORF">LOTGIDRAFT_172933</name>
</gene>
<dbReference type="AlphaFoldDB" id="V4CFW1"/>
<dbReference type="PANTHER" id="PTHR46534">
    <property type="entry name" value="IGGFC_BINDING DOMAIN-CONTAINING PROTEIN"/>
    <property type="match status" value="1"/>
</dbReference>
<dbReference type="OrthoDB" id="6051597at2759"/>
<feature type="domain" description="IgGFc-binding protein N-terminal" evidence="3">
    <location>
        <begin position="117"/>
        <end position="341"/>
    </location>
</feature>
<keyword evidence="5" id="KW-1185">Reference proteome</keyword>
<keyword evidence="1" id="KW-1133">Transmembrane helix</keyword>
<evidence type="ECO:0000256" key="2">
    <source>
        <dbReference type="SAM" id="SignalP"/>
    </source>
</evidence>
<feature type="transmembrane region" description="Helical" evidence="1">
    <location>
        <begin position="490"/>
        <end position="517"/>
    </location>
</feature>
<sequence>MSRVEKVAQWFIWTSWCCGVLTSVLDHTHGTTFVFMAPFCDEYFPVNVVVRWRYGARFRTVVTIKGTYKKFILSMGEEFPFTRLPCKQLKMNGITYSGAIVATSKEDIMVYVQYKQDNFLVFPITSLSKQYIVVTDLPSYMDKAFLAITTPSKSVVRIRIPRDMKSFVVFNEGRFYPGETISVSLSRYDVLMIDCECDLTGVNVESDTGVVVVSGSYKKSSTLVIIEECLSAGAWGKHFVLPIEFWMKNASLKILGRNNSIEELHISTDNQTESYQTTNGIFYFPIYAKEYIYVQSKSPIYVVYTLDVILTDKTYTMSILINGVPLEQFPKFLCDSFSTPTGATCFAGIGNGTHFQSMFYQPVETSQDGDWYFVIVQKDTGLVTIPKTKYVWSHSLRLSEEDRKRFIYSGAFRQSHLYDSCIMDTSAHIAVNDGMDNDCDGIVDEEYINSKDDDVDNNIDEDTSSNDAVCVVDYNYGQSPKTWILLSNPMIAILISIMIAVTGVGAFIGGSALIEILQGGHPTRPSRVEPVE</sequence>
<dbReference type="InterPro" id="IPR035234">
    <property type="entry name" value="IgGFc-bd_N"/>
</dbReference>
<feature type="chain" id="PRO_5004718517" description="IgGFc-binding protein N-terminal domain-containing protein" evidence="2">
    <location>
        <begin position="23"/>
        <end position="532"/>
    </location>
</feature>
<dbReference type="PANTHER" id="PTHR46534:SF1">
    <property type="entry name" value="IGGFC-BINDING PROTEIN N-TERMINAL DOMAIN-CONTAINING PROTEIN"/>
    <property type="match status" value="1"/>
</dbReference>
<dbReference type="HOGENOM" id="CLU_512205_0_0_1"/>
<dbReference type="OMA" id="YSAHAWI"/>
<name>V4CFW1_LOTGI</name>
<evidence type="ECO:0000256" key="1">
    <source>
        <dbReference type="SAM" id="Phobius"/>
    </source>
</evidence>
<dbReference type="CTD" id="20242244"/>
<evidence type="ECO:0000313" key="5">
    <source>
        <dbReference type="Proteomes" id="UP000030746"/>
    </source>
</evidence>
<dbReference type="EMBL" id="KB200614">
    <property type="protein sequence ID" value="ESP00925.1"/>
    <property type="molecule type" value="Genomic_DNA"/>
</dbReference>
<keyword evidence="1" id="KW-0472">Membrane</keyword>
<dbReference type="GeneID" id="20242244"/>
<protein>
    <recommendedName>
        <fullName evidence="3">IgGFc-binding protein N-terminal domain-containing protein</fullName>
    </recommendedName>
</protein>
<reference evidence="4 5" key="1">
    <citation type="journal article" date="2013" name="Nature">
        <title>Insights into bilaterian evolution from three spiralian genomes.</title>
        <authorList>
            <person name="Simakov O."/>
            <person name="Marletaz F."/>
            <person name="Cho S.J."/>
            <person name="Edsinger-Gonzales E."/>
            <person name="Havlak P."/>
            <person name="Hellsten U."/>
            <person name="Kuo D.H."/>
            <person name="Larsson T."/>
            <person name="Lv J."/>
            <person name="Arendt D."/>
            <person name="Savage R."/>
            <person name="Osoegawa K."/>
            <person name="de Jong P."/>
            <person name="Grimwood J."/>
            <person name="Chapman J.A."/>
            <person name="Shapiro H."/>
            <person name="Aerts A."/>
            <person name="Otillar R.P."/>
            <person name="Terry A.Y."/>
            <person name="Boore J.L."/>
            <person name="Grigoriev I.V."/>
            <person name="Lindberg D.R."/>
            <person name="Seaver E.C."/>
            <person name="Weisblat D.A."/>
            <person name="Putnam N.H."/>
            <person name="Rokhsar D.S."/>
        </authorList>
    </citation>
    <scope>NUCLEOTIDE SEQUENCE [LARGE SCALE GENOMIC DNA]</scope>
</reference>
<dbReference type="Proteomes" id="UP000030746">
    <property type="component" value="Unassembled WGS sequence"/>
</dbReference>
<organism evidence="4 5">
    <name type="scientific">Lottia gigantea</name>
    <name type="common">Giant owl limpet</name>
    <dbReference type="NCBI Taxonomy" id="225164"/>
    <lineage>
        <taxon>Eukaryota</taxon>
        <taxon>Metazoa</taxon>
        <taxon>Spiralia</taxon>
        <taxon>Lophotrochozoa</taxon>
        <taxon>Mollusca</taxon>
        <taxon>Gastropoda</taxon>
        <taxon>Patellogastropoda</taxon>
        <taxon>Lottioidea</taxon>
        <taxon>Lottiidae</taxon>
        <taxon>Lottia</taxon>
    </lineage>
</organism>
<dbReference type="RefSeq" id="XP_009048363.1">
    <property type="nucleotide sequence ID" value="XM_009050115.1"/>
</dbReference>
<dbReference type="KEGG" id="lgi:LOTGIDRAFT_172933"/>
<keyword evidence="1" id="KW-0812">Transmembrane</keyword>